<feature type="domain" description="Glycosyltransferase 2-like" evidence="2">
    <location>
        <begin position="16"/>
        <end position="180"/>
    </location>
</feature>
<dbReference type="AlphaFoldDB" id="A0A3S9XE85"/>
<evidence type="ECO:0000313" key="3">
    <source>
        <dbReference type="EMBL" id="AZS50752.1"/>
    </source>
</evidence>
<dbReference type="Gene3D" id="3.90.550.10">
    <property type="entry name" value="Spore Coat Polysaccharide Biosynthesis Protein SpsA, Chain A"/>
    <property type="match status" value="1"/>
</dbReference>
<feature type="transmembrane region" description="Helical" evidence="1">
    <location>
        <begin position="195"/>
        <end position="218"/>
    </location>
</feature>
<dbReference type="Pfam" id="PF00535">
    <property type="entry name" value="Glycos_transf_2"/>
    <property type="match status" value="1"/>
</dbReference>
<keyword evidence="1" id="KW-0812">Transmembrane</keyword>
<keyword evidence="4" id="KW-1185">Reference proteome</keyword>
<sequence length="324" mass="36703">MLENIKGGLQLTYRLSVIIPLYNKEKSINRAVNSVLKQTAFFDELIIVDDGSTDASLDVVKQFDDSRIKVISQKNQGVSSARNTAIKVACSDYLCFLDADDEWRPNFLEQIVGLIKLNDKAGIYCARYAEVDEHGKQFIGNLVNINPNFYGQLADFFLSYKENRSLICSSNTCLKKEYLEQIGGFPKEAKLGEDIFVWLSIALSAPIMFSAKLATIVYRNAENRSHARVKLVLPYHIQYFLNPSKRALLEKNSTLKTFLLYNTTIFGLYAAQAGNRRLAIQTAKLLMAHKLMYGIIVFLGACLPKSFIHLLKKLRNKKTLSYEN</sequence>
<keyword evidence="1" id="KW-1133">Transmembrane helix</keyword>
<organism evidence="3 4">
    <name type="scientific">Entomomonas moraniae</name>
    <dbReference type="NCBI Taxonomy" id="2213226"/>
    <lineage>
        <taxon>Bacteria</taxon>
        <taxon>Pseudomonadati</taxon>
        <taxon>Pseudomonadota</taxon>
        <taxon>Gammaproteobacteria</taxon>
        <taxon>Pseudomonadales</taxon>
        <taxon>Pseudomonadaceae</taxon>
        <taxon>Entomomonas</taxon>
    </lineage>
</organism>
<dbReference type="GO" id="GO:0016740">
    <property type="term" value="F:transferase activity"/>
    <property type="evidence" value="ECO:0007669"/>
    <property type="project" value="UniProtKB-KW"/>
</dbReference>
<dbReference type="SUPFAM" id="SSF53448">
    <property type="entry name" value="Nucleotide-diphospho-sugar transferases"/>
    <property type="match status" value="1"/>
</dbReference>
<dbReference type="PANTHER" id="PTHR43685:SF2">
    <property type="entry name" value="GLYCOSYLTRANSFERASE 2-LIKE DOMAIN-CONTAINING PROTEIN"/>
    <property type="match status" value="1"/>
</dbReference>
<proteinExistence type="predicted"/>
<keyword evidence="3" id="KW-0808">Transferase</keyword>
<protein>
    <submittedName>
        <fullName evidence="3">Glycosyltransferase family 2 protein</fullName>
    </submittedName>
</protein>
<accession>A0A3S9XE85</accession>
<feature type="transmembrane region" description="Helical" evidence="1">
    <location>
        <begin position="291"/>
        <end position="311"/>
    </location>
</feature>
<feature type="transmembrane region" description="Helical" evidence="1">
    <location>
        <begin position="254"/>
        <end position="271"/>
    </location>
</feature>
<dbReference type="InterPro" id="IPR001173">
    <property type="entry name" value="Glyco_trans_2-like"/>
</dbReference>
<dbReference type="Proteomes" id="UP000273143">
    <property type="component" value="Chromosome"/>
</dbReference>
<reference evidence="4" key="1">
    <citation type="submission" date="2018-06" db="EMBL/GenBank/DDBJ databases">
        <title>Complete genome of Pseudomonas insecticola strain QZS01.</title>
        <authorList>
            <person name="Wang J."/>
            <person name="Su Q."/>
        </authorList>
    </citation>
    <scope>NUCLEOTIDE SEQUENCE [LARGE SCALE GENOMIC DNA]</scope>
    <source>
        <strain evidence="4">QZS01</strain>
    </source>
</reference>
<dbReference type="EMBL" id="CP029822">
    <property type="protein sequence ID" value="AZS50752.1"/>
    <property type="molecule type" value="Genomic_DNA"/>
</dbReference>
<dbReference type="KEGG" id="emo:DM558_08140"/>
<name>A0A3S9XE85_9GAMM</name>
<dbReference type="InterPro" id="IPR050834">
    <property type="entry name" value="Glycosyltransf_2"/>
</dbReference>
<dbReference type="PANTHER" id="PTHR43685">
    <property type="entry name" value="GLYCOSYLTRANSFERASE"/>
    <property type="match status" value="1"/>
</dbReference>
<keyword evidence="1" id="KW-0472">Membrane</keyword>
<gene>
    <name evidence="3" type="ORF">DM558_08140</name>
</gene>
<evidence type="ECO:0000259" key="2">
    <source>
        <dbReference type="Pfam" id="PF00535"/>
    </source>
</evidence>
<evidence type="ECO:0000313" key="4">
    <source>
        <dbReference type="Proteomes" id="UP000273143"/>
    </source>
</evidence>
<evidence type="ECO:0000256" key="1">
    <source>
        <dbReference type="SAM" id="Phobius"/>
    </source>
</evidence>
<dbReference type="CDD" id="cd00761">
    <property type="entry name" value="Glyco_tranf_GTA_type"/>
    <property type="match status" value="1"/>
</dbReference>
<dbReference type="InterPro" id="IPR029044">
    <property type="entry name" value="Nucleotide-diphossugar_trans"/>
</dbReference>